<evidence type="ECO:0000256" key="3">
    <source>
        <dbReference type="ARBA" id="ARBA00022857"/>
    </source>
</evidence>
<evidence type="ECO:0000256" key="4">
    <source>
        <dbReference type="ARBA" id="ARBA00023002"/>
    </source>
</evidence>
<dbReference type="InterPro" id="IPR006168">
    <property type="entry name" value="G3P_DH_NAD-dep"/>
</dbReference>
<feature type="binding site" evidence="13">
    <location>
        <position position="107"/>
    </location>
    <ligand>
        <name>sn-glycerol 3-phosphate</name>
        <dbReference type="ChEBI" id="CHEBI:57597"/>
    </ligand>
</feature>
<dbReference type="GO" id="GO:0006650">
    <property type="term" value="P:glycerophospholipid metabolic process"/>
    <property type="evidence" value="ECO:0007669"/>
    <property type="project" value="UniProtKB-UniRule"/>
</dbReference>
<sequence>MDEKIAVIGAGGWGTTIAKILAEKNFHVKLWVFENELASNINKKRENALYLPGVELPTGIEANNSLKTVVDGADIIVSAIPSQFLRGTTKQYAGFVKNGAIIVSLTKGLEEGSYKRASQILEEELTGVKIVALSGPNHCEEVSRKIPAATVVASKDSSILENIKYIFSTDYFKVYPHSDITGVEVCGAIKNITAIAVGVCDGLGLGDNAKGSIITLGLTEMNRFGRHFGAKQNTCYGLAGVGDLVATCTSKHSRNRFVGEMLAKGKSFDDIKKEMHGMVAEGIKTCKAVYEFSQKHDINLPLTTQVYKVLYEKKELSNAIKDLIKLI</sequence>
<dbReference type="PRINTS" id="PR00077">
    <property type="entry name" value="GPDHDRGNASE"/>
</dbReference>
<evidence type="ECO:0000313" key="20">
    <source>
        <dbReference type="EMBL" id="KKR78534.1"/>
    </source>
</evidence>
<organism evidence="20 21">
    <name type="scientific">Candidatus Nomurabacteria bacterium GW2011_GWA2_40_9</name>
    <dbReference type="NCBI Taxonomy" id="1618734"/>
    <lineage>
        <taxon>Bacteria</taxon>
        <taxon>Candidatus Nomuraibacteriota</taxon>
    </lineage>
</organism>
<dbReference type="GO" id="GO:0141152">
    <property type="term" value="F:glycerol-3-phosphate dehydrogenase (NAD+) activity"/>
    <property type="evidence" value="ECO:0007669"/>
    <property type="project" value="RHEA"/>
</dbReference>
<feature type="binding site" evidence="16">
    <location>
        <position position="254"/>
    </location>
    <ligand>
        <name>NAD(+)</name>
        <dbReference type="ChEBI" id="CHEBI:57540"/>
    </ligand>
</feature>
<evidence type="ECO:0000256" key="12">
    <source>
        <dbReference type="ARBA" id="ARBA00080511"/>
    </source>
</evidence>
<comment type="caution">
    <text evidence="20">The sequence shown here is derived from an EMBL/GenBank/DDBJ whole genome shotgun (WGS) entry which is preliminary data.</text>
</comment>
<name>A0A0G0TNC3_9BACT</name>
<feature type="binding site" evidence="13">
    <location>
        <position position="254"/>
    </location>
    <ligand>
        <name>sn-glycerol 3-phosphate</name>
        <dbReference type="ChEBI" id="CHEBI:57597"/>
    </ligand>
</feature>
<dbReference type="AlphaFoldDB" id="A0A0G0TNC3"/>
<dbReference type="InterPro" id="IPR036291">
    <property type="entry name" value="NAD(P)-bd_dom_sf"/>
</dbReference>
<comment type="pathway">
    <text evidence="13">Membrane lipid metabolism; glycerophospholipid metabolism.</text>
</comment>
<keyword evidence="13" id="KW-0963">Cytoplasm</keyword>
<comment type="similarity">
    <text evidence="1 13 17">Belongs to the NAD-dependent glycerol-3-phosphate dehydrogenase family.</text>
</comment>
<evidence type="ECO:0000256" key="10">
    <source>
        <dbReference type="ARBA" id="ARBA00066687"/>
    </source>
</evidence>
<evidence type="ECO:0000256" key="8">
    <source>
        <dbReference type="ARBA" id="ARBA00023264"/>
    </source>
</evidence>
<keyword evidence="3 13" id="KW-0521">NADP</keyword>
<dbReference type="GO" id="GO:0005829">
    <property type="term" value="C:cytosol"/>
    <property type="evidence" value="ECO:0007669"/>
    <property type="project" value="TreeGrafter"/>
</dbReference>
<feature type="binding site" evidence="15">
    <location>
        <begin position="254"/>
        <end position="255"/>
    </location>
    <ligand>
        <name>substrate</name>
    </ligand>
</feature>
<evidence type="ECO:0000256" key="2">
    <source>
        <dbReference type="ARBA" id="ARBA00022516"/>
    </source>
</evidence>
<keyword evidence="2 13" id="KW-0444">Lipid biosynthesis</keyword>
<evidence type="ECO:0000256" key="1">
    <source>
        <dbReference type="ARBA" id="ARBA00011009"/>
    </source>
</evidence>
<dbReference type="GO" id="GO:0046168">
    <property type="term" value="P:glycerol-3-phosphate catabolic process"/>
    <property type="evidence" value="ECO:0007669"/>
    <property type="project" value="InterPro"/>
</dbReference>
<dbReference type="GO" id="GO:0042803">
    <property type="term" value="F:protein homodimerization activity"/>
    <property type="evidence" value="ECO:0007669"/>
    <property type="project" value="InterPro"/>
</dbReference>
<feature type="binding site" evidence="13">
    <location>
        <position position="253"/>
    </location>
    <ligand>
        <name>sn-glycerol 3-phosphate</name>
        <dbReference type="ChEBI" id="CHEBI:57597"/>
    </ligand>
</feature>
<keyword evidence="8 13" id="KW-1208">Phospholipid metabolism</keyword>
<dbReference type="InterPro" id="IPR006109">
    <property type="entry name" value="G3P_DH_NAD-dep_C"/>
</dbReference>
<dbReference type="EC" id="1.1.1.94" evidence="10 13"/>
<evidence type="ECO:0000256" key="14">
    <source>
        <dbReference type="PIRSR" id="PIRSR000114-1"/>
    </source>
</evidence>
<dbReference type="SUPFAM" id="SSF48179">
    <property type="entry name" value="6-phosphogluconate dehydrogenase C-terminal domain-like"/>
    <property type="match status" value="1"/>
</dbReference>
<dbReference type="GO" id="GO:0141153">
    <property type="term" value="F:glycerol-3-phosphate dehydrogenase (NADP+) activity"/>
    <property type="evidence" value="ECO:0007669"/>
    <property type="project" value="RHEA"/>
</dbReference>
<protein>
    <recommendedName>
        <fullName evidence="11 13">Glycerol-3-phosphate dehydrogenase [NAD(P)+]</fullName>
        <ecNumber evidence="10 13">1.1.1.94</ecNumber>
    </recommendedName>
    <alternativeName>
        <fullName evidence="13">NAD(P)(+)-dependent glycerol-3-phosphate dehydrogenase</fullName>
    </alternativeName>
    <alternativeName>
        <fullName evidence="12 13">NAD(P)H-dependent dihydroxyacetone-phosphate reductase</fullName>
    </alternativeName>
</protein>
<dbReference type="SUPFAM" id="SSF51735">
    <property type="entry name" value="NAD(P)-binding Rossmann-fold domains"/>
    <property type="match status" value="1"/>
</dbReference>
<evidence type="ECO:0000256" key="9">
    <source>
        <dbReference type="ARBA" id="ARBA00052716"/>
    </source>
</evidence>
<dbReference type="FunFam" id="1.10.1040.10:FF:000001">
    <property type="entry name" value="Glycerol-3-phosphate dehydrogenase [NAD(P)+]"/>
    <property type="match status" value="1"/>
</dbReference>
<evidence type="ECO:0000256" key="6">
    <source>
        <dbReference type="ARBA" id="ARBA00023098"/>
    </source>
</evidence>
<feature type="binding site" evidence="16">
    <location>
        <position position="33"/>
    </location>
    <ligand>
        <name>NAD(+)</name>
        <dbReference type="ChEBI" id="CHEBI:57540"/>
    </ligand>
</feature>
<dbReference type="InterPro" id="IPR013328">
    <property type="entry name" value="6PGD_dom2"/>
</dbReference>
<feature type="binding site" evidence="13">
    <location>
        <position position="243"/>
    </location>
    <ligand>
        <name>sn-glycerol 3-phosphate</name>
        <dbReference type="ChEBI" id="CHEBI:57597"/>
    </ligand>
</feature>
<evidence type="ECO:0000256" key="17">
    <source>
        <dbReference type="RuleBase" id="RU000437"/>
    </source>
</evidence>
<dbReference type="Gene3D" id="3.40.50.720">
    <property type="entry name" value="NAD(P)-binding Rossmann-like Domain"/>
    <property type="match status" value="1"/>
</dbReference>
<reference evidence="20 21" key="1">
    <citation type="journal article" date="2015" name="Nature">
        <title>rRNA introns, odd ribosomes, and small enigmatic genomes across a large radiation of phyla.</title>
        <authorList>
            <person name="Brown C.T."/>
            <person name="Hug L.A."/>
            <person name="Thomas B.C."/>
            <person name="Sharon I."/>
            <person name="Castelle C.J."/>
            <person name="Singh A."/>
            <person name="Wilkins M.J."/>
            <person name="Williams K.H."/>
            <person name="Banfield J.F."/>
        </authorList>
    </citation>
    <scope>NUCLEOTIDE SEQUENCE [LARGE SCALE GENOMIC DNA]</scope>
</reference>
<feature type="binding site" evidence="16">
    <location>
        <begin position="9"/>
        <end position="14"/>
    </location>
    <ligand>
        <name>NAD(+)</name>
        <dbReference type="ChEBI" id="CHEBI:57540"/>
    </ligand>
</feature>
<dbReference type="Pfam" id="PF07479">
    <property type="entry name" value="NAD_Gly3P_dh_C"/>
    <property type="match status" value="1"/>
</dbReference>
<dbReference type="PATRIC" id="fig|1618734.3.peg.616"/>
<evidence type="ECO:0000256" key="7">
    <source>
        <dbReference type="ARBA" id="ARBA00023209"/>
    </source>
</evidence>
<keyword evidence="7 13" id="KW-0594">Phospholipid biosynthesis</keyword>
<dbReference type="PIRSF" id="PIRSF000114">
    <property type="entry name" value="Glycerol-3-P_dh"/>
    <property type="match status" value="1"/>
</dbReference>
<dbReference type="NCBIfam" id="NF000940">
    <property type="entry name" value="PRK00094.1-2"/>
    <property type="match status" value="1"/>
</dbReference>
<evidence type="ECO:0000256" key="15">
    <source>
        <dbReference type="PIRSR" id="PIRSR000114-2"/>
    </source>
</evidence>
<keyword evidence="6 13" id="KW-0443">Lipid metabolism</keyword>
<dbReference type="InterPro" id="IPR017751">
    <property type="entry name" value="G3P_DH_NAD-dep_euk"/>
</dbReference>
<feature type="binding site" evidence="13">
    <location>
        <position position="254"/>
    </location>
    <ligand>
        <name>NADPH</name>
        <dbReference type="ChEBI" id="CHEBI:57783"/>
    </ligand>
</feature>
<dbReference type="UniPathway" id="UPA00940"/>
<comment type="caution">
    <text evidence="13">Lacks conserved residue(s) required for the propagation of feature annotation.</text>
</comment>
<dbReference type="PANTHER" id="PTHR11728:SF1">
    <property type="entry name" value="GLYCEROL-3-PHOSPHATE DEHYDROGENASE [NAD(+)] 2, CHLOROPLASTIC"/>
    <property type="match status" value="1"/>
</dbReference>
<dbReference type="NCBIfam" id="NF000942">
    <property type="entry name" value="PRK00094.1-4"/>
    <property type="match status" value="1"/>
</dbReference>
<feature type="active site" description="Proton acceptor" evidence="13 14">
    <location>
        <position position="190"/>
    </location>
</feature>
<comment type="subcellular location">
    <subcellularLocation>
        <location evidence="13">Cytoplasm</location>
    </subcellularLocation>
</comment>
<comment type="function">
    <text evidence="13">Catalyzes the reduction of the glycolytic intermediate dihydroxyacetone phosphate (DHAP) to sn-glycerol 3-phosphate (G3P), the key precursor for phospholipid synthesis.</text>
</comment>
<proteinExistence type="inferred from homology"/>
<feature type="binding site" evidence="13">
    <location>
        <position position="107"/>
    </location>
    <ligand>
        <name>NADPH</name>
        <dbReference type="ChEBI" id="CHEBI:57783"/>
    </ligand>
</feature>
<comment type="catalytic activity">
    <reaction evidence="9">
        <text>sn-glycerol 3-phosphate + NADP(+) = dihydroxyacetone phosphate + NADPH + H(+)</text>
        <dbReference type="Rhea" id="RHEA:11096"/>
        <dbReference type="ChEBI" id="CHEBI:15378"/>
        <dbReference type="ChEBI" id="CHEBI:57597"/>
        <dbReference type="ChEBI" id="CHEBI:57642"/>
        <dbReference type="ChEBI" id="CHEBI:57783"/>
        <dbReference type="ChEBI" id="CHEBI:58349"/>
        <dbReference type="EC" id="1.1.1.94"/>
    </reaction>
    <physiologicalReaction direction="right-to-left" evidence="9">
        <dbReference type="Rhea" id="RHEA:11098"/>
    </physiologicalReaction>
</comment>
<dbReference type="FunFam" id="3.40.50.720:FF:000019">
    <property type="entry name" value="Glycerol-3-phosphate dehydrogenase [NAD(P)+]"/>
    <property type="match status" value="1"/>
</dbReference>
<dbReference type="GO" id="GO:0046167">
    <property type="term" value="P:glycerol-3-phosphate biosynthetic process"/>
    <property type="evidence" value="ECO:0007669"/>
    <property type="project" value="UniProtKB-UniRule"/>
</dbReference>
<feature type="binding site" evidence="13">
    <location>
        <position position="190"/>
    </location>
    <ligand>
        <name>sn-glycerol 3-phosphate</name>
        <dbReference type="ChEBI" id="CHEBI:57597"/>
    </ligand>
</feature>
<feature type="binding site" evidence="13">
    <location>
        <position position="50"/>
    </location>
    <ligand>
        <name>NADPH</name>
        <dbReference type="ChEBI" id="CHEBI:57783"/>
    </ligand>
</feature>
<dbReference type="InterPro" id="IPR008927">
    <property type="entry name" value="6-PGluconate_DH-like_C_sf"/>
</dbReference>
<dbReference type="HAMAP" id="MF_00394">
    <property type="entry name" value="NAD_Glyc3P_dehydrog"/>
    <property type="match status" value="1"/>
</dbReference>
<evidence type="ECO:0000256" key="11">
    <source>
        <dbReference type="ARBA" id="ARBA00069372"/>
    </source>
</evidence>
<feature type="domain" description="Glycerol-3-phosphate dehydrogenase NAD-dependent N-terminal" evidence="18">
    <location>
        <begin position="4"/>
        <end position="158"/>
    </location>
</feature>
<dbReference type="NCBIfam" id="TIGR03376">
    <property type="entry name" value="glycerol3P_DH"/>
    <property type="match status" value="1"/>
</dbReference>
<dbReference type="GO" id="GO:0008654">
    <property type="term" value="P:phospholipid biosynthetic process"/>
    <property type="evidence" value="ECO:0007669"/>
    <property type="project" value="UniProtKB-KW"/>
</dbReference>
<feature type="binding site" evidence="13">
    <location>
        <position position="279"/>
    </location>
    <ligand>
        <name>NADPH</name>
        <dbReference type="ChEBI" id="CHEBI:57783"/>
    </ligand>
</feature>
<dbReference type="GO" id="GO:0005975">
    <property type="term" value="P:carbohydrate metabolic process"/>
    <property type="evidence" value="ECO:0007669"/>
    <property type="project" value="InterPro"/>
</dbReference>
<comment type="catalytic activity">
    <reaction evidence="13">
        <text>sn-glycerol 3-phosphate + NAD(+) = dihydroxyacetone phosphate + NADH + H(+)</text>
        <dbReference type="Rhea" id="RHEA:11092"/>
        <dbReference type="ChEBI" id="CHEBI:15378"/>
        <dbReference type="ChEBI" id="CHEBI:57540"/>
        <dbReference type="ChEBI" id="CHEBI:57597"/>
        <dbReference type="ChEBI" id="CHEBI:57642"/>
        <dbReference type="ChEBI" id="CHEBI:57945"/>
        <dbReference type="EC" id="1.1.1.94"/>
    </reaction>
</comment>
<dbReference type="PROSITE" id="PS00957">
    <property type="entry name" value="NAD_G3PDH"/>
    <property type="match status" value="1"/>
</dbReference>
<dbReference type="Pfam" id="PF01210">
    <property type="entry name" value="NAD_Gly3P_dh_N"/>
    <property type="match status" value="1"/>
</dbReference>
<dbReference type="InterPro" id="IPR011128">
    <property type="entry name" value="G3P_DH_NAD-dep_N"/>
</dbReference>
<feature type="domain" description="Glycerol-3-phosphate dehydrogenase NAD-dependent C-terminal" evidence="19">
    <location>
        <begin position="179"/>
        <end position="320"/>
    </location>
</feature>
<feature type="binding site" evidence="13">
    <location>
        <position position="13"/>
    </location>
    <ligand>
        <name>NADPH</name>
        <dbReference type="ChEBI" id="CHEBI:57783"/>
    </ligand>
</feature>
<dbReference type="PANTHER" id="PTHR11728">
    <property type="entry name" value="GLYCEROL-3-PHOSPHATE DEHYDROGENASE"/>
    <property type="match status" value="1"/>
</dbReference>
<keyword evidence="5 13" id="KW-0520">NAD</keyword>
<feature type="binding site" evidence="15">
    <location>
        <position position="107"/>
    </location>
    <ligand>
        <name>substrate</name>
    </ligand>
</feature>
<feature type="binding site" evidence="13">
    <location>
        <position position="135"/>
    </location>
    <ligand>
        <name>sn-glycerol 3-phosphate</name>
        <dbReference type="ChEBI" id="CHEBI:57597"/>
    </ligand>
</feature>
<feature type="binding site" evidence="13">
    <location>
        <position position="281"/>
    </location>
    <ligand>
        <name>NADPH</name>
        <dbReference type="ChEBI" id="CHEBI:57783"/>
    </ligand>
</feature>
<gene>
    <name evidence="13" type="primary">gpsA</name>
    <name evidence="20" type="ORF">UU24_C0033G0003</name>
</gene>
<evidence type="ECO:0000259" key="19">
    <source>
        <dbReference type="Pfam" id="PF07479"/>
    </source>
</evidence>
<accession>A0A0G0TNC3</accession>
<dbReference type="Gene3D" id="1.10.1040.10">
    <property type="entry name" value="N-(1-d-carboxylethyl)-l-norvaline Dehydrogenase, domain 2"/>
    <property type="match status" value="1"/>
</dbReference>
<evidence type="ECO:0000256" key="16">
    <source>
        <dbReference type="PIRSR" id="PIRSR000114-3"/>
    </source>
</evidence>
<keyword evidence="4 13" id="KW-0560">Oxidoreductase</keyword>
<dbReference type="EMBL" id="LBZW01000033">
    <property type="protein sequence ID" value="KKR78534.1"/>
    <property type="molecule type" value="Genomic_DNA"/>
</dbReference>
<evidence type="ECO:0000259" key="18">
    <source>
        <dbReference type="Pfam" id="PF01210"/>
    </source>
</evidence>
<dbReference type="GO" id="GO:0051287">
    <property type="term" value="F:NAD binding"/>
    <property type="evidence" value="ECO:0007669"/>
    <property type="project" value="InterPro"/>
</dbReference>
<evidence type="ECO:0000313" key="21">
    <source>
        <dbReference type="Proteomes" id="UP000034749"/>
    </source>
</evidence>
<dbReference type="Proteomes" id="UP000034749">
    <property type="component" value="Unassembled WGS sequence"/>
</dbReference>
<evidence type="ECO:0000256" key="5">
    <source>
        <dbReference type="ARBA" id="ARBA00023027"/>
    </source>
</evidence>
<feature type="binding site" evidence="16">
    <location>
        <position position="84"/>
    </location>
    <ligand>
        <name>NAD(+)</name>
        <dbReference type="ChEBI" id="CHEBI:57540"/>
    </ligand>
</feature>
<evidence type="ECO:0000256" key="13">
    <source>
        <dbReference type="HAMAP-Rule" id="MF_00394"/>
    </source>
</evidence>
<feature type="binding site" evidence="13">
    <location>
        <position position="255"/>
    </location>
    <ligand>
        <name>sn-glycerol 3-phosphate</name>
        <dbReference type="ChEBI" id="CHEBI:57597"/>
    </ligand>
</feature>
<keyword evidence="13" id="KW-0547">Nucleotide-binding</keyword>